<comment type="caution">
    <text evidence="6">The sequence shown here is derived from an EMBL/GenBank/DDBJ whole genome shotgun (WGS) entry which is preliminary data.</text>
</comment>
<protein>
    <submittedName>
        <fullName evidence="6">PTS mannose transporter subunit IID</fullName>
    </submittedName>
</protein>
<evidence type="ECO:0000313" key="7">
    <source>
        <dbReference type="Proteomes" id="UP000657931"/>
    </source>
</evidence>
<dbReference type="RefSeq" id="WP_191813056.1">
    <property type="nucleotide sequence ID" value="NZ_JACSQT010000003.1"/>
</dbReference>
<accession>A0ABR8QNK7</accession>
<keyword evidence="3 5" id="KW-1133">Transmembrane helix</keyword>
<name>A0ABR8QNK7_9BACI</name>
<keyword evidence="2 5" id="KW-0812">Transmembrane</keyword>
<evidence type="ECO:0000256" key="2">
    <source>
        <dbReference type="ARBA" id="ARBA00022692"/>
    </source>
</evidence>
<feature type="transmembrane region" description="Helical" evidence="5">
    <location>
        <begin position="5"/>
        <end position="25"/>
    </location>
</feature>
<evidence type="ECO:0000256" key="1">
    <source>
        <dbReference type="ARBA" id="ARBA00004370"/>
    </source>
</evidence>
<dbReference type="Proteomes" id="UP000657931">
    <property type="component" value="Unassembled WGS sequence"/>
</dbReference>
<evidence type="ECO:0000256" key="4">
    <source>
        <dbReference type="ARBA" id="ARBA00023136"/>
    </source>
</evidence>
<organism evidence="6 7">
    <name type="scientific">Cytobacillus stercorigallinarum</name>
    <dbReference type="NCBI Taxonomy" id="2762240"/>
    <lineage>
        <taxon>Bacteria</taxon>
        <taxon>Bacillati</taxon>
        <taxon>Bacillota</taxon>
        <taxon>Bacilli</taxon>
        <taxon>Bacillales</taxon>
        <taxon>Bacillaceae</taxon>
        <taxon>Cytobacillus</taxon>
    </lineage>
</organism>
<evidence type="ECO:0000256" key="5">
    <source>
        <dbReference type="SAM" id="Phobius"/>
    </source>
</evidence>
<keyword evidence="7" id="KW-1185">Reference proteome</keyword>
<comment type="subcellular location">
    <subcellularLocation>
        <location evidence="1">Membrane</location>
    </subcellularLocation>
</comment>
<evidence type="ECO:0000313" key="6">
    <source>
        <dbReference type="EMBL" id="MBD7937125.1"/>
    </source>
</evidence>
<sequence>MNKDVVAQVVGFLSAIMMFLGTLNVKFEWLTAESIDAFGIVLTAGIALGITLFTIYKNHFGFTKKAKQQKAWLEKEDKL</sequence>
<gene>
    <name evidence="6" type="ORF">H9655_08780</name>
</gene>
<dbReference type="InterPro" id="IPR006479">
    <property type="entry name" value="Holin"/>
</dbReference>
<dbReference type="Pfam" id="PF04688">
    <property type="entry name" value="Holin_SPP1"/>
    <property type="match status" value="1"/>
</dbReference>
<keyword evidence="4 5" id="KW-0472">Membrane</keyword>
<reference evidence="6 7" key="1">
    <citation type="submission" date="2020-08" db="EMBL/GenBank/DDBJ databases">
        <title>A Genomic Blueprint of the Chicken Gut Microbiome.</title>
        <authorList>
            <person name="Gilroy R."/>
            <person name="Ravi A."/>
            <person name="Getino M."/>
            <person name="Pursley I."/>
            <person name="Horton D.L."/>
            <person name="Alikhan N.-F."/>
            <person name="Baker D."/>
            <person name="Gharbi K."/>
            <person name="Hall N."/>
            <person name="Watson M."/>
            <person name="Adriaenssens E.M."/>
            <person name="Foster-Nyarko E."/>
            <person name="Jarju S."/>
            <person name="Secka A."/>
            <person name="Antonio M."/>
            <person name="Oren A."/>
            <person name="Chaudhuri R."/>
            <person name="La Ragione R.M."/>
            <person name="Hildebrand F."/>
            <person name="Pallen M.J."/>
        </authorList>
    </citation>
    <scope>NUCLEOTIDE SEQUENCE [LARGE SCALE GENOMIC DNA]</scope>
    <source>
        <strain evidence="6 7">Sa5YUA1</strain>
    </source>
</reference>
<feature type="transmembrane region" description="Helical" evidence="5">
    <location>
        <begin position="37"/>
        <end position="56"/>
    </location>
</feature>
<evidence type="ECO:0000256" key="3">
    <source>
        <dbReference type="ARBA" id="ARBA00022989"/>
    </source>
</evidence>
<proteinExistence type="predicted"/>
<dbReference type="EMBL" id="JACSQT010000003">
    <property type="protein sequence ID" value="MBD7937125.1"/>
    <property type="molecule type" value="Genomic_DNA"/>
</dbReference>